<protein>
    <recommendedName>
        <fullName evidence="7">Arginine repressor</fullName>
    </recommendedName>
</protein>
<comment type="pathway">
    <text evidence="7">Amino-acid biosynthesis; L-arginine biosynthesis [regulation].</text>
</comment>
<keyword evidence="7" id="KW-0678">Repressor</keyword>
<dbReference type="InterPro" id="IPR020899">
    <property type="entry name" value="Arg_repress_C"/>
</dbReference>
<dbReference type="EMBL" id="CP117884">
    <property type="protein sequence ID" value="WDF83672.1"/>
    <property type="molecule type" value="Genomic_DNA"/>
</dbReference>
<dbReference type="InterPro" id="IPR036388">
    <property type="entry name" value="WH-like_DNA-bd_sf"/>
</dbReference>
<sequence>MPKQTRQEIIKNLLNSNIVETQEQLVELLRDTGVDVTQATVSRDIKDMQLIKVPIRDGRYRYSLPVDNPATSAGSLDSVLSDALQSVGRQDYFVNLILSPGSGPAVASILQARADDRIFAIVPADASILLICRGSEEAIALTSELGILLEK</sequence>
<keyword evidence="5 7" id="KW-0238">DNA-binding</keyword>
<evidence type="ECO:0000256" key="7">
    <source>
        <dbReference type="HAMAP-Rule" id="MF_00173"/>
    </source>
</evidence>
<organism evidence="10 11">
    <name type="scientific">Lacticaseibacillus pabuli</name>
    <dbReference type="NCBI Taxonomy" id="3025672"/>
    <lineage>
        <taxon>Bacteria</taxon>
        <taxon>Bacillati</taxon>
        <taxon>Bacillota</taxon>
        <taxon>Bacilli</taxon>
        <taxon>Lactobacillales</taxon>
        <taxon>Lactobacillaceae</taxon>
        <taxon>Lacticaseibacillus</taxon>
    </lineage>
</organism>
<dbReference type="PRINTS" id="PR01467">
    <property type="entry name" value="ARGREPRESSOR"/>
</dbReference>
<feature type="domain" description="Arginine repressor DNA-binding" evidence="8">
    <location>
        <begin position="1"/>
        <end position="68"/>
    </location>
</feature>
<evidence type="ECO:0000256" key="3">
    <source>
        <dbReference type="ARBA" id="ARBA00022490"/>
    </source>
</evidence>
<evidence type="ECO:0000313" key="10">
    <source>
        <dbReference type="EMBL" id="WDF83672.1"/>
    </source>
</evidence>
<comment type="function">
    <text evidence="7">Regulates arginine biosynthesis genes.</text>
</comment>
<dbReference type="PANTHER" id="PTHR34471:SF1">
    <property type="entry name" value="ARGININE REPRESSOR"/>
    <property type="match status" value="1"/>
</dbReference>
<evidence type="ECO:0000313" key="11">
    <source>
        <dbReference type="Proteomes" id="UP001220377"/>
    </source>
</evidence>
<dbReference type="InterPro" id="IPR001669">
    <property type="entry name" value="Arg_repress"/>
</dbReference>
<dbReference type="Pfam" id="PF01316">
    <property type="entry name" value="Arg_repressor"/>
    <property type="match status" value="1"/>
</dbReference>
<dbReference type="Proteomes" id="UP001220377">
    <property type="component" value="Chromosome"/>
</dbReference>
<feature type="domain" description="Arginine repressor C-terminal" evidence="9">
    <location>
        <begin position="80"/>
        <end position="145"/>
    </location>
</feature>
<keyword evidence="3 7" id="KW-0963">Cytoplasm</keyword>
<evidence type="ECO:0000256" key="2">
    <source>
        <dbReference type="ARBA" id="ARBA00008316"/>
    </source>
</evidence>
<dbReference type="RefSeq" id="WP_274261986.1">
    <property type="nucleotide sequence ID" value="NZ_CP117884.1"/>
</dbReference>
<keyword evidence="7" id="KW-0028">Amino-acid biosynthesis</keyword>
<proteinExistence type="inferred from homology"/>
<evidence type="ECO:0000256" key="6">
    <source>
        <dbReference type="ARBA" id="ARBA00023163"/>
    </source>
</evidence>
<dbReference type="InterPro" id="IPR036251">
    <property type="entry name" value="Arg_repress_C_sf"/>
</dbReference>
<keyword evidence="7" id="KW-0055">Arginine biosynthesis</keyword>
<keyword evidence="11" id="KW-1185">Reference proteome</keyword>
<accession>A0ABY7WU31</accession>
<dbReference type="PANTHER" id="PTHR34471">
    <property type="entry name" value="ARGININE REPRESSOR"/>
    <property type="match status" value="1"/>
</dbReference>
<dbReference type="HAMAP" id="MF_00173">
    <property type="entry name" value="Arg_repressor"/>
    <property type="match status" value="1"/>
</dbReference>
<evidence type="ECO:0000256" key="1">
    <source>
        <dbReference type="ARBA" id="ARBA00004496"/>
    </source>
</evidence>
<reference evidence="10 11" key="1">
    <citation type="submission" date="2023-02" db="EMBL/GenBank/DDBJ databases">
        <title>Genome sequence of Lacticaseibacillus sp. KACC 23028.</title>
        <authorList>
            <person name="Kim S."/>
            <person name="Heo J."/>
            <person name="Kwon S.-W."/>
        </authorList>
    </citation>
    <scope>NUCLEOTIDE SEQUENCE [LARGE SCALE GENOMIC DNA]</scope>
    <source>
        <strain evidence="10 11">KACC 23028</strain>
    </source>
</reference>
<dbReference type="InterPro" id="IPR036390">
    <property type="entry name" value="WH_DNA-bd_sf"/>
</dbReference>
<evidence type="ECO:0000256" key="4">
    <source>
        <dbReference type="ARBA" id="ARBA00023015"/>
    </source>
</evidence>
<dbReference type="SUPFAM" id="SSF46785">
    <property type="entry name" value="Winged helix' DNA-binding domain"/>
    <property type="match status" value="1"/>
</dbReference>
<dbReference type="SUPFAM" id="SSF55252">
    <property type="entry name" value="C-terminal domain of arginine repressor"/>
    <property type="match status" value="1"/>
</dbReference>
<comment type="similarity">
    <text evidence="2 7">Belongs to the ArgR family.</text>
</comment>
<dbReference type="Gene3D" id="3.30.1360.40">
    <property type="match status" value="1"/>
</dbReference>
<evidence type="ECO:0000259" key="9">
    <source>
        <dbReference type="Pfam" id="PF02863"/>
    </source>
</evidence>
<evidence type="ECO:0000259" key="8">
    <source>
        <dbReference type="Pfam" id="PF01316"/>
    </source>
</evidence>
<name>A0ABY7WU31_9LACO</name>
<keyword evidence="6 7" id="KW-0804">Transcription</keyword>
<comment type="subcellular location">
    <subcellularLocation>
        <location evidence="1 7">Cytoplasm</location>
    </subcellularLocation>
</comment>
<dbReference type="Gene3D" id="1.10.10.10">
    <property type="entry name" value="Winged helix-like DNA-binding domain superfamily/Winged helix DNA-binding domain"/>
    <property type="match status" value="1"/>
</dbReference>
<evidence type="ECO:0000256" key="5">
    <source>
        <dbReference type="ARBA" id="ARBA00023125"/>
    </source>
</evidence>
<keyword evidence="4 7" id="KW-0805">Transcription regulation</keyword>
<dbReference type="Pfam" id="PF02863">
    <property type="entry name" value="Arg_repressor_C"/>
    <property type="match status" value="1"/>
</dbReference>
<gene>
    <name evidence="7" type="primary">argR</name>
    <name evidence="10" type="ORF">PQ472_05395</name>
</gene>
<dbReference type="InterPro" id="IPR020900">
    <property type="entry name" value="Arg_repress_DNA-bd"/>
</dbReference>